<reference evidence="2" key="1">
    <citation type="journal article" date="2020" name="Stud. Mycol.">
        <title>101 Dothideomycetes genomes: a test case for predicting lifestyles and emergence of pathogens.</title>
        <authorList>
            <person name="Haridas S."/>
            <person name="Albert R."/>
            <person name="Binder M."/>
            <person name="Bloem J."/>
            <person name="Labutti K."/>
            <person name="Salamov A."/>
            <person name="Andreopoulos B."/>
            <person name="Baker S."/>
            <person name="Barry K."/>
            <person name="Bills G."/>
            <person name="Bluhm B."/>
            <person name="Cannon C."/>
            <person name="Castanera R."/>
            <person name="Culley D."/>
            <person name="Daum C."/>
            <person name="Ezra D."/>
            <person name="Gonzalez J."/>
            <person name="Henrissat B."/>
            <person name="Kuo A."/>
            <person name="Liang C."/>
            <person name="Lipzen A."/>
            <person name="Lutzoni F."/>
            <person name="Magnuson J."/>
            <person name="Mondo S."/>
            <person name="Nolan M."/>
            <person name="Ohm R."/>
            <person name="Pangilinan J."/>
            <person name="Park H.-J."/>
            <person name="Ramirez L."/>
            <person name="Alfaro M."/>
            <person name="Sun H."/>
            <person name="Tritt A."/>
            <person name="Yoshinaga Y."/>
            <person name="Zwiers L.-H."/>
            <person name="Turgeon B."/>
            <person name="Goodwin S."/>
            <person name="Spatafora J."/>
            <person name="Crous P."/>
            <person name="Grigoriev I."/>
        </authorList>
    </citation>
    <scope>NUCLEOTIDE SEQUENCE</scope>
    <source>
        <strain evidence="2">CBS 109.77</strain>
    </source>
</reference>
<protein>
    <submittedName>
        <fullName evidence="2">Uncharacterized protein</fullName>
    </submittedName>
</protein>
<proteinExistence type="predicted"/>
<organism evidence="2 3">
    <name type="scientific">Melanomma pulvis-pyrius CBS 109.77</name>
    <dbReference type="NCBI Taxonomy" id="1314802"/>
    <lineage>
        <taxon>Eukaryota</taxon>
        <taxon>Fungi</taxon>
        <taxon>Dikarya</taxon>
        <taxon>Ascomycota</taxon>
        <taxon>Pezizomycotina</taxon>
        <taxon>Dothideomycetes</taxon>
        <taxon>Pleosporomycetidae</taxon>
        <taxon>Pleosporales</taxon>
        <taxon>Melanommataceae</taxon>
        <taxon>Melanomma</taxon>
    </lineage>
</organism>
<feature type="transmembrane region" description="Helical" evidence="1">
    <location>
        <begin position="38"/>
        <end position="59"/>
    </location>
</feature>
<dbReference type="Pfam" id="PF13826">
    <property type="entry name" value="Monooxy_af470-like"/>
    <property type="match status" value="1"/>
</dbReference>
<dbReference type="InterPro" id="IPR011008">
    <property type="entry name" value="Dimeric_a/b-barrel"/>
</dbReference>
<keyword evidence="1" id="KW-0472">Membrane</keyword>
<accession>A0A6A6X724</accession>
<gene>
    <name evidence="2" type="ORF">K505DRAFT_309010</name>
</gene>
<evidence type="ECO:0000313" key="2">
    <source>
        <dbReference type="EMBL" id="KAF2791717.1"/>
    </source>
</evidence>
<keyword evidence="3" id="KW-1185">Reference proteome</keyword>
<keyword evidence="1" id="KW-1133">Transmembrane helix</keyword>
<dbReference type="Proteomes" id="UP000799757">
    <property type="component" value="Unassembled WGS sequence"/>
</dbReference>
<name>A0A6A6X724_9PLEO</name>
<dbReference type="AlphaFoldDB" id="A0A6A6X724"/>
<dbReference type="InterPro" id="IPR025444">
    <property type="entry name" value="Monooxy_af470"/>
</dbReference>
<keyword evidence="1" id="KW-0812">Transmembrane</keyword>
<evidence type="ECO:0000256" key="1">
    <source>
        <dbReference type="SAM" id="Phobius"/>
    </source>
</evidence>
<evidence type="ECO:0000313" key="3">
    <source>
        <dbReference type="Proteomes" id="UP000799757"/>
    </source>
</evidence>
<dbReference type="SUPFAM" id="SSF54909">
    <property type="entry name" value="Dimeric alpha+beta barrel"/>
    <property type="match status" value="1"/>
</dbReference>
<feature type="transmembrane region" description="Helical" evidence="1">
    <location>
        <begin position="12"/>
        <end position="32"/>
    </location>
</feature>
<sequence>MKVDLKYFRDDFRVTTWLLIGACLQVLLLTVLPTRLAVAPAVVALTSRCIVFVFTRYGILPDLSLADIRAGRTSTRLPRSDGSLSPTPAEDEMVVFVLGARSNHVQGRFAPGFLDVGRSFASMWREAREHRAEYGYLGKSPLMFTTDSDCNNSMIYLSYWKSLNHLYKFANGAVHREAWAKFSEGRKRYPHIGLMHELYIAPKGHWETIYINFKPFGLGQTTVITEQGEGQTNYVSPLIDIGESLWKTSKSRMGGSED</sequence>
<dbReference type="OrthoDB" id="3202396at2759"/>
<dbReference type="EMBL" id="MU002005">
    <property type="protein sequence ID" value="KAF2791717.1"/>
    <property type="molecule type" value="Genomic_DNA"/>
</dbReference>